<organism evidence="6 7">
    <name type="scientific">Williamsoniiplasma somnilux</name>
    <dbReference type="NCBI Taxonomy" id="215578"/>
    <lineage>
        <taxon>Bacteria</taxon>
        <taxon>Bacillati</taxon>
        <taxon>Mycoplasmatota</taxon>
        <taxon>Mollicutes</taxon>
        <taxon>Entomoplasmatales</taxon>
        <taxon>Williamsoniiplasma</taxon>
    </lineage>
</organism>
<dbReference type="SUPFAM" id="SSF46689">
    <property type="entry name" value="Homeodomain-like"/>
    <property type="match status" value="1"/>
</dbReference>
<evidence type="ECO:0000256" key="3">
    <source>
        <dbReference type="ARBA" id="ARBA00023163"/>
    </source>
</evidence>
<dbReference type="Proteomes" id="UP000232230">
    <property type="component" value="Chromosome"/>
</dbReference>
<dbReference type="GO" id="GO:0003677">
    <property type="term" value="F:DNA binding"/>
    <property type="evidence" value="ECO:0007669"/>
    <property type="project" value="UniProtKB-KW"/>
</dbReference>
<dbReference type="RefSeq" id="WP_024863678.1">
    <property type="nucleotide sequence ID" value="NZ_CP024965.1"/>
</dbReference>
<evidence type="ECO:0000313" key="7">
    <source>
        <dbReference type="Proteomes" id="UP000232230"/>
    </source>
</evidence>
<dbReference type="AlphaFoldDB" id="A0A2K8NX77"/>
<gene>
    <name evidence="6" type="ORF">ESOMN_v1c00560</name>
</gene>
<dbReference type="PANTHER" id="PTHR30514:SF21">
    <property type="entry name" value="RPIR-FAMILY TRANSCRIPTIONAL REGULATOR"/>
    <property type="match status" value="1"/>
</dbReference>
<dbReference type="Pfam" id="PF01380">
    <property type="entry name" value="SIS"/>
    <property type="match status" value="1"/>
</dbReference>
<proteinExistence type="predicted"/>
<feature type="domain" description="SIS" evidence="5">
    <location>
        <begin position="117"/>
        <end position="258"/>
    </location>
</feature>
<evidence type="ECO:0000256" key="1">
    <source>
        <dbReference type="ARBA" id="ARBA00023015"/>
    </source>
</evidence>
<dbReference type="EMBL" id="CP024965">
    <property type="protein sequence ID" value="ATZ18442.1"/>
    <property type="molecule type" value="Genomic_DNA"/>
</dbReference>
<reference evidence="6 7" key="1">
    <citation type="submission" date="2017-11" db="EMBL/GenBank/DDBJ databases">
        <title>Genome sequence of Entomoplasma somnilux PYAN-1 (ATCC 49194).</title>
        <authorList>
            <person name="Lo W.-S."/>
            <person name="Gasparich G.E."/>
            <person name="Kuo C.-H."/>
        </authorList>
    </citation>
    <scope>NUCLEOTIDE SEQUENCE [LARGE SCALE GENOMIC DNA]</scope>
    <source>
        <strain evidence="6 7">PYAN-1</strain>
    </source>
</reference>
<dbReference type="Gene3D" id="1.10.10.10">
    <property type="entry name" value="Winged helix-like DNA-binding domain superfamily/Winged helix DNA-binding domain"/>
    <property type="match status" value="1"/>
</dbReference>
<dbReference type="InterPro" id="IPR036388">
    <property type="entry name" value="WH-like_DNA-bd_sf"/>
</dbReference>
<protein>
    <submittedName>
        <fullName evidence="6">RpiR family transcriptional regulator</fullName>
    </submittedName>
</protein>
<evidence type="ECO:0000259" key="5">
    <source>
        <dbReference type="PROSITE" id="PS51464"/>
    </source>
</evidence>
<evidence type="ECO:0000256" key="2">
    <source>
        <dbReference type="ARBA" id="ARBA00023125"/>
    </source>
</evidence>
<dbReference type="Gene3D" id="3.40.50.10490">
    <property type="entry name" value="Glucose-6-phosphate isomerase like protein, domain 1"/>
    <property type="match status" value="1"/>
</dbReference>
<dbReference type="InterPro" id="IPR035472">
    <property type="entry name" value="RpiR-like_SIS"/>
</dbReference>
<dbReference type="InterPro" id="IPR001347">
    <property type="entry name" value="SIS_dom"/>
</dbReference>
<keyword evidence="7" id="KW-1185">Reference proteome</keyword>
<keyword evidence="1" id="KW-0805">Transcription regulation</keyword>
<dbReference type="PANTHER" id="PTHR30514">
    <property type="entry name" value="GLUCOKINASE"/>
    <property type="match status" value="1"/>
</dbReference>
<dbReference type="InterPro" id="IPR000281">
    <property type="entry name" value="HTH_RpiR"/>
</dbReference>
<feature type="domain" description="HTH rpiR-type" evidence="4">
    <location>
        <begin position="1"/>
        <end position="75"/>
    </location>
</feature>
<evidence type="ECO:0000259" key="4">
    <source>
        <dbReference type="PROSITE" id="PS51071"/>
    </source>
</evidence>
<keyword evidence="3" id="KW-0804">Transcription</keyword>
<dbReference type="GO" id="GO:0003700">
    <property type="term" value="F:DNA-binding transcription factor activity"/>
    <property type="evidence" value="ECO:0007669"/>
    <property type="project" value="InterPro"/>
</dbReference>
<dbReference type="KEGG" id="esx:ESOMN_v1c00560"/>
<dbReference type="GO" id="GO:0097367">
    <property type="term" value="F:carbohydrate derivative binding"/>
    <property type="evidence" value="ECO:0007669"/>
    <property type="project" value="InterPro"/>
</dbReference>
<evidence type="ECO:0000313" key="6">
    <source>
        <dbReference type="EMBL" id="ATZ18442.1"/>
    </source>
</evidence>
<accession>A0A2K8NX77</accession>
<dbReference type="SUPFAM" id="SSF53697">
    <property type="entry name" value="SIS domain"/>
    <property type="match status" value="1"/>
</dbReference>
<name>A0A2K8NX77_9MOLU</name>
<dbReference type="PROSITE" id="PS51071">
    <property type="entry name" value="HTH_RPIR"/>
    <property type="match status" value="1"/>
</dbReference>
<dbReference type="InterPro" id="IPR047640">
    <property type="entry name" value="RpiR-like"/>
</dbReference>
<dbReference type="GO" id="GO:1901135">
    <property type="term" value="P:carbohydrate derivative metabolic process"/>
    <property type="evidence" value="ECO:0007669"/>
    <property type="project" value="InterPro"/>
</dbReference>
<dbReference type="CDD" id="cd05013">
    <property type="entry name" value="SIS_RpiR"/>
    <property type="match status" value="1"/>
</dbReference>
<keyword evidence="2" id="KW-0238">DNA-binding</keyword>
<dbReference type="InterPro" id="IPR046348">
    <property type="entry name" value="SIS_dom_sf"/>
</dbReference>
<dbReference type="PROSITE" id="PS51464">
    <property type="entry name" value="SIS"/>
    <property type="match status" value="1"/>
</dbReference>
<dbReference type="InterPro" id="IPR009057">
    <property type="entry name" value="Homeodomain-like_sf"/>
</dbReference>
<sequence>MYTLLDGFEDNISLGDKNLITAINKEPESFVNLSIVEFSKRINAANSTVSKFVRRLGFENYRDFQNYISKNFYVKEENHFYSSVKEETKDIITIKNYDFYAINETARKIDTKETLKFVKDILNSKKIWCIGMGNSYLAAKDLSTSLNGLGLVSFSTNDIFGQISRLKLLNKDDVLIFFSERFSQKEYFRLINMAEKLGTKIAIITAVNNFFVKTKVDHIINFFAFPRSNRPDLVKNTKIQQIFVNNFITSLVIKQQNEIMPNKIEVEW</sequence>